<dbReference type="GO" id="GO:0004072">
    <property type="term" value="F:aspartate kinase activity"/>
    <property type="evidence" value="ECO:0007669"/>
    <property type="project" value="TreeGrafter"/>
</dbReference>
<keyword evidence="4" id="KW-1185">Reference proteome</keyword>
<dbReference type="eggNOG" id="arCOG00861">
    <property type="taxonomic scope" value="Archaea"/>
</dbReference>
<feature type="domain" description="Aspartate/glutamate/uridylate kinase" evidence="2">
    <location>
        <begin position="1"/>
        <end position="255"/>
    </location>
</feature>
<sequence length="330" mass="36319">MRAVVKIGGSLLRSAQHFVEAAKFLSSYESPVVVVSAVKGVTDMLIELYKTRYESLYEAIRDIHVEIAKRLGVSGVEPLLKELRAALELPEGPDVLDYFMSFGERLSATIMNGLLKRMGFDSKLFVAPIVTDDSFGNARPLEDRSLASEIDGHEGIAVVTGFIGRTKDGRFTTVGRGGSDYTATFLAKLLGYRQVVLVTDSPGVMTANPQEVPEAKILPMMSVEEAVEAARLGAKNFHPRTFEPVSGGMYVEVRNYWSRGTVIGNFYAPPPYKVVLRCGEGSCVVGLEAEEIVKLGGEYVSRFAAQVPMPPKWAHDLFVKPYFEKLVWIN</sequence>
<organism evidence="3 4">
    <name type="scientific">Thermoproteus uzoniensis (strain 768-20)</name>
    <dbReference type="NCBI Taxonomy" id="999630"/>
    <lineage>
        <taxon>Archaea</taxon>
        <taxon>Thermoproteota</taxon>
        <taxon>Thermoprotei</taxon>
        <taxon>Thermoproteales</taxon>
        <taxon>Thermoproteaceae</taxon>
        <taxon>Thermoproteus</taxon>
    </lineage>
</organism>
<dbReference type="EMBL" id="CP002590">
    <property type="protein sequence ID" value="AEA12936.1"/>
    <property type="molecule type" value="Genomic_DNA"/>
</dbReference>
<evidence type="ECO:0000259" key="2">
    <source>
        <dbReference type="Pfam" id="PF00696"/>
    </source>
</evidence>
<dbReference type="GeneID" id="10360989"/>
<dbReference type="RefSeq" id="WP_013680271.1">
    <property type="nucleotide sequence ID" value="NC_015315.1"/>
</dbReference>
<reference key="2">
    <citation type="submission" date="2011-03" db="EMBL/GenBank/DDBJ databases">
        <title>Complete genome sequence of the thermoacidophilic crenarchaeon Thermoproteus uzoniensis 768-20.</title>
        <authorList>
            <person name="Mardanov A.V."/>
            <person name="Gumerov V.M."/>
            <person name="Beletsky A.V."/>
            <person name="Prokofeva M.I."/>
            <person name="Bonch-Osmolovskaya E.A."/>
            <person name="Ravin N.V."/>
            <person name="Skryabin K.G."/>
        </authorList>
    </citation>
    <scope>NUCLEOTIDE SEQUENCE</scope>
    <source>
        <strain>768-20</strain>
    </source>
</reference>
<gene>
    <name evidence="3" type="ordered locus">TUZN_1465</name>
</gene>
<keyword evidence="3" id="KW-0808">Transferase</keyword>
<dbReference type="PANTHER" id="PTHR21499">
    <property type="entry name" value="ASPARTATE KINASE"/>
    <property type="match status" value="1"/>
</dbReference>
<accession>F2L1T0</accession>
<dbReference type="Proteomes" id="UP000008138">
    <property type="component" value="Chromosome"/>
</dbReference>
<evidence type="ECO:0000256" key="1">
    <source>
        <dbReference type="ARBA" id="ARBA00010122"/>
    </source>
</evidence>
<evidence type="ECO:0000313" key="4">
    <source>
        <dbReference type="Proteomes" id="UP000008138"/>
    </source>
</evidence>
<dbReference type="GO" id="GO:0009090">
    <property type="term" value="P:homoserine biosynthetic process"/>
    <property type="evidence" value="ECO:0007669"/>
    <property type="project" value="TreeGrafter"/>
</dbReference>
<name>F2L1T0_THEU7</name>
<dbReference type="SUPFAM" id="SSF53633">
    <property type="entry name" value="Carbamate kinase-like"/>
    <property type="match status" value="1"/>
</dbReference>
<dbReference type="GO" id="GO:0009089">
    <property type="term" value="P:lysine biosynthetic process via diaminopimelate"/>
    <property type="evidence" value="ECO:0007669"/>
    <property type="project" value="TreeGrafter"/>
</dbReference>
<dbReference type="OrthoDB" id="8904at2157"/>
<proteinExistence type="inferred from homology"/>
<dbReference type="STRING" id="999630.TUZN_1465"/>
<dbReference type="InterPro" id="IPR001048">
    <property type="entry name" value="Asp/Glu/Uridylate_kinase"/>
</dbReference>
<reference evidence="3 4" key="1">
    <citation type="journal article" date="2011" name="J. Bacteriol.">
        <title>Complete genome sequence of the thermoacidophilic crenarchaeon Thermoproteus uzoniensis 768-20.</title>
        <authorList>
            <person name="Mardanov A.V."/>
            <person name="Gumerov V.M."/>
            <person name="Beletsky A.V."/>
            <person name="Prokofeva M.I."/>
            <person name="Bonch-Osmolovskaya E.A."/>
            <person name="Ravin N.V."/>
            <person name="Skryabin K.G."/>
        </authorList>
    </citation>
    <scope>NUCLEOTIDE SEQUENCE [LARGE SCALE GENOMIC DNA]</scope>
    <source>
        <strain evidence="3 4">768-20</strain>
    </source>
</reference>
<dbReference type="AlphaFoldDB" id="F2L1T0"/>
<comment type="similarity">
    <text evidence="1">Belongs to the aspartokinase family.</text>
</comment>
<dbReference type="Gene3D" id="3.40.1160.10">
    <property type="entry name" value="Acetylglutamate kinase-like"/>
    <property type="match status" value="1"/>
</dbReference>
<dbReference type="KEGG" id="tuz:TUZN_1465"/>
<dbReference type="InterPro" id="IPR036393">
    <property type="entry name" value="AceGlu_kinase-like_sf"/>
</dbReference>
<dbReference type="GO" id="GO:0005829">
    <property type="term" value="C:cytosol"/>
    <property type="evidence" value="ECO:0007669"/>
    <property type="project" value="TreeGrafter"/>
</dbReference>
<dbReference type="Pfam" id="PF00696">
    <property type="entry name" value="AA_kinase"/>
    <property type="match status" value="1"/>
</dbReference>
<dbReference type="PANTHER" id="PTHR21499:SF70">
    <property type="entry name" value="ASPARTOKINASE"/>
    <property type="match status" value="1"/>
</dbReference>
<dbReference type="HOGENOM" id="CLU_009116_6_3_2"/>
<protein>
    <submittedName>
        <fullName evidence="3">Aspartate kinase</fullName>
    </submittedName>
</protein>
<evidence type="ECO:0000313" key="3">
    <source>
        <dbReference type="EMBL" id="AEA12936.1"/>
    </source>
</evidence>
<keyword evidence="3" id="KW-0418">Kinase</keyword>